<organism evidence="4 5">
    <name type="scientific">Kiloniella litopenaei</name>
    <dbReference type="NCBI Taxonomy" id="1549748"/>
    <lineage>
        <taxon>Bacteria</taxon>
        <taxon>Pseudomonadati</taxon>
        <taxon>Pseudomonadota</taxon>
        <taxon>Alphaproteobacteria</taxon>
        <taxon>Rhodospirillales</taxon>
        <taxon>Kiloniellaceae</taxon>
        <taxon>Kiloniella</taxon>
    </lineage>
</organism>
<keyword evidence="5" id="KW-1185">Reference proteome</keyword>
<feature type="transmembrane region" description="Helical" evidence="2">
    <location>
        <begin position="365"/>
        <end position="388"/>
    </location>
</feature>
<dbReference type="InterPro" id="IPR010656">
    <property type="entry name" value="DctM"/>
</dbReference>
<dbReference type="STRING" id="1549748.WH95_17645"/>
<comment type="function">
    <text evidence="1">Part of the tripartite ATP-independent periplasmic (TRAP) transport system.</text>
</comment>
<dbReference type="PATRIC" id="fig|1549748.8.peg.2798"/>
<reference evidence="4 5" key="1">
    <citation type="submission" date="2015-03" db="EMBL/GenBank/DDBJ databases">
        <title>Genome sequence of Kiloniella sp. P1-1, isolated from the gut microflora of Pacific white shrimp, Penaeus vannamei.</title>
        <authorList>
            <person name="Shao Z."/>
            <person name="Wang L."/>
            <person name="Li X."/>
        </authorList>
    </citation>
    <scope>NUCLEOTIDE SEQUENCE [LARGE SCALE GENOMIC DNA]</scope>
    <source>
        <strain evidence="4 5">P1-1</strain>
    </source>
</reference>
<feature type="transmembrane region" description="Helical" evidence="2">
    <location>
        <begin position="577"/>
        <end position="600"/>
    </location>
</feature>
<feature type="transmembrane region" description="Helical" evidence="2">
    <location>
        <begin position="430"/>
        <end position="452"/>
    </location>
</feature>
<dbReference type="InterPro" id="IPR011853">
    <property type="entry name" value="TRAP_DctM-Dct_fused"/>
</dbReference>
<name>A0A0M2R6D2_9PROT</name>
<feature type="transmembrane region" description="Helical" evidence="2">
    <location>
        <begin position="769"/>
        <end position="789"/>
    </location>
</feature>
<dbReference type="EMBL" id="LANI01000030">
    <property type="protein sequence ID" value="KKJ75580.1"/>
    <property type="molecule type" value="Genomic_DNA"/>
</dbReference>
<evidence type="ECO:0000313" key="4">
    <source>
        <dbReference type="EMBL" id="KKJ75580.1"/>
    </source>
</evidence>
<dbReference type="Pfam" id="PF11874">
    <property type="entry name" value="DUF3394"/>
    <property type="match status" value="1"/>
</dbReference>
<feature type="transmembrane region" description="Helical" evidence="2">
    <location>
        <begin position="198"/>
        <end position="220"/>
    </location>
</feature>
<evidence type="ECO:0000256" key="1">
    <source>
        <dbReference type="RuleBase" id="RU369079"/>
    </source>
</evidence>
<feature type="transmembrane region" description="Helical" evidence="2">
    <location>
        <begin position="304"/>
        <end position="321"/>
    </location>
</feature>
<dbReference type="NCBIfam" id="TIGR02123">
    <property type="entry name" value="TRAP_fused"/>
    <property type="match status" value="1"/>
</dbReference>
<comment type="subcellular location">
    <subcellularLocation>
        <location evidence="1">Cell inner membrane</location>
        <topology evidence="1">Multi-pass membrane protein</topology>
    </subcellularLocation>
</comment>
<keyword evidence="1" id="KW-0813">Transport</keyword>
<feature type="transmembrane region" description="Helical" evidence="2">
    <location>
        <begin position="642"/>
        <end position="659"/>
    </location>
</feature>
<dbReference type="Proteomes" id="UP000034491">
    <property type="component" value="Unassembled WGS sequence"/>
</dbReference>
<dbReference type="GO" id="GO:0022857">
    <property type="term" value="F:transmembrane transporter activity"/>
    <property type="evidence" value="ECO:0007669"/>
    <property type="project" value="UniProtKB-UniRule"/>
</dbReference>
<feature type="transmembrane region" description="Helical" evidence="2">
    <location>
        <begin position="63"/>
        <end position="80"/>
    </location>
</feature>
<proteinExistence type="predicted"/>
<keyword evidence="2" id="KW-0472">Membrane</keyword>
<feature type="domain" description="TRAP C4-dicarboxylate transport system permease DctM subunit" evidence="3">
    <location>
        <begin position="139"/>
        <end position="478"/>
    </location>
</feature>
<comment type="caution">
    <text evidence="4">The sequence shown here is derived from an EMBL/GenBank/DDBJ whole genome shotgun (WGS) entry which is preliminary data.</text>
</comment>
<dbReference type="PANTHER" id="PTHR43849">
    <property type="entry name" value="BLL3936 PROTEIN"/>
    <property type="match status" value="1"/>
</dbReference>
<keyword evidence="1" id="KW-0997">Cell inner membrane</keyword>
<feature type="transmembrane region" description="Helical" evidence="2">
    <location>
        <begin position="534"/>
        <end position="556"/>
    </location>
</feature>
<dbReference type="PANTHER" id="PTHR43849:SF2">
    <property type="entry name" value="BLL3936 PROTEIN"/>
    <property type="match status" value="1"/>
</dbReference>
<feature type="transmembrane region" description="Helical" evidence="2">
    <location>
        <begin position="733"/>
        <end position="757"/>
    </location>
</feature>
<feature type="transmembrane region" description="Helical" evidence="2">
    <location>
        <begin position="152"/>
        <end position="173"/>
    </location>
</feature>
<feature type="transmembrane region" description="Helical" evidence="2">
    <location>
        <begin position="327"/>
        <end position="344"/>
    </location>
</feature>
<feature type="transmembrane region" description="Helical" evidence="2">
    <location>
        <begin position="129"/>
        <end position="145"/>
    </location>
</feature>
<feature type="transmembrane region" description="Helical" evidence="2">
    <location>
        <begin position="612"/>
        <end position="635"/>
    </location>
</feature>
<gene>
    <name evidence="4" type="ORF">WH95_17645</name>
</gene>
<feature type="transmembrane region" description="Helical" evidence="2">
    <location>
        <begin position="25"/>
        <end position="43"/>
    </location>
</feature>
<evidence type="ECO:0000313" key="5">
    <source>
        <dbReference type="Proteomes" id="UP000034491"/>
    </source>
</evidence>
<feature type="transmembrane region" description="Helical" evidence="2">
    <location>
        <begin position="92"/>
        <end position="109"/>
    </location>
</feature>
<keyword evidence="1" id="KW-1003">Cell membrane</keyword>
<evidence type="ECO:0000256" key="2">
    <source>
        <dbReference type="SAM" id="Phobius"/>
    </source>
</evidence>
<dbReference type="AlphaFoldDB" id="A0A0M2R6D2"/>
<dbReference type="Pfam" id="PF06808">
    <property type="entry name" value="DctM"/>
    <property type="match status" value="1"/>
</dbReference>
<feature type="transmembrane region" description="Helical" evidence="2">
    <location>
        <begin position="464"/>
        <end position="481"/>
    </location>
</feature>
<feature type="transmembrane region" description="Helical" evidence="2">
    <location>
        <begin position="707"/>
        <end position="727"/>
    </location>
</feature>
<keyword evidence="2" id="KW-1133">Transmembrane helix</keyword>
<feature type="transmembrane region" description="Helical" evidence="2">
    <location>
        <begin position="400"/>
        <end position="418"/>
    </location>
</feature>
<dbReference type="InterPro" id="IPR021814">
    <property type="entry name" value="DUF3394"/>
</dbReference>
<keyword evidence="2" id="KW-0812">Transmembrane</keyword>
<evidence type="ECO:0000259" key="3">
    <source>
        <dbReference type="Pfam" id="PF06808"/>
    </source>
</evidence>
<accession>A0A0M2R6D2</accession>
<sequence>MSDEELQDLVASTDTGGRIPSNKTIILVMSATALIWSIFQVWIASPIPYELGWGVFSTRESRPIHLGFAVFLAFLAYPAFKNSPRRRIPLADWVLSIVGTFCVLYPFLADTSLAEAISGLRLSNRPSNPTEFDIVVAVIGMILLLEATRRALGPPLMVVAIVFLSYTFFGPYAPDLIAWKGSSFGGTTYHQFLGDEGVFGIALGVSTDLVFLFVLFGALLDRAGAGNYFIKVAFALMGHFSGGPAKAAVVASGMTGLISGSSIANVVTTGTFTIPMMKRVGFNSEKSGAVEVASSVNGQIMPPVMGAAAFLMVEYVGIPYFEVVKHAFLPAVISYIALVYIVHLEAKKLNMQGLSRNGESKPTSWVLMSWGITLSMIIALAGGLYYLYEVYHFLETSTARLAGIVVVLAIMYGIAGLLKKSADQSTVAKTISTGAMVLGTTVIGAFGLFFVIDLIKTTFGDETQWVIMALILVAYLLLARISSSYPDLEMDDPNSAVVELPETGPTVKSGLHFLLPVVVLIWCLMVERKSPGTSAFYAAALMIFILFTQRYLFAFYRGEGTAGTIRRGLDELVEGMIAGARNMIGIGIATAAAGIIVGAVSQTGVGLKLAALVEFLSLGQIMLILFWTAILSLILGMGLPTTANYIVVSSLLAPVIVALGQQNGLIVPLIAVHMFVFYFGIMADVTPPVGLASFAAAAVSGGDPIRTGFVAFFYSLRTALLPFLFIFNTDLLLIDVSAGEGVLIFVIATGAMLIFTAGTQGYFMAKSKLWESVALILIAFTLFRPGFWLDLAIEPYEERGGNGLVQAMADVDPGQEIRLIVAAEDDVGDPIALTMLIKVGDEATGQERVEGYGLELLEDEGKVIVDGVTFNSAAEKAGFDFDQVITSVGVPVERPAKELFYVPAFLLLGLIVMLQRRRRNPLAETAAV</sequence>
<dbReference type="GO" id="GO:0005886">
    <property type="term" value="C:plasma membrane"/>
    <property type="evidence" value="ECO:0007669"/>
    <property type="project" value="UniProtKB-SubCell"/>
</dbReference>
<protein>
    <submittedName>
        <fullName evidence="4">C4-dicarboxylate ABC transporter</fullName>
    </submittedName>
</protein>